<dbReference type="EMBL" id="JAHHHD010000002">
    <property type="protein sequence ID" value="MBW4657705.1"/>
    <property type="molecule type" value="Genomic_DNA"/>
</dbReference>
<keyword evidence="1" id="KW-0812">Transmembrane</keyword>
<reference evidence="3" key="2">
    <citation type="journal article" date="2022" name="Microbiol. Resour. Announc.">
        <title>Metagenome Sequencing to Explore Phylogenomics of Terrestrial Cyanobacteria.</title>
        <authorList>
            <person name="Ward R.D."/>
            <person name="Stajich J.E."/>
            <person name="Johansen J.R."/>
            <person name="Huntemann M."/>
            <person name="Clum A."/>
            <person name="Foster B."/>
            <person name="Foster B."/>
            <person name="Roux S."/>
            <person name="Palaniappan K."/>
            <person name="Varghese N."/>
            <person name="Mukherjee S."/>
            <person name="Reddy T.B.K."/>
            <person name="Daum C."/>
            <person name="Copeland A."/>
            <person name="Chen I.A."/>
            <person name="Ivanova N.N."/>
            <person name="Kyrpides N.C."/>
            <person name="Shapiro N."/>
            <person name="Eloe-Fadrosh E.A."/>
            <person name="Pietrasiak N."/>
        </authorList>
    </citation>
    <scope>NUCLEOTIDE SEQUENCE</scope>
    <source>
        <strain evidence="3">UHER 2000/2452</strain>
    </source>
</reference>
<keyword evidence="1" id="KW-1133">Transmembrane helix</keyword>
<sequence>MQSLKNISRRTKIKKRLYEFALVTFLVLNVLSYVGVYVLTHFSSPTHWAIGLSRPNSSKLPTSIGLEYTTQRISINQTEWLETWFIPAQNATPRGTVLLFPGNGGSKAKQLLAPAQVFHSLGYDTLLVDFRGVGGSSGDTTTLGVRESKDVALAVSYAQRSNFNRPFVLYGVSMGSAAILKAIAHEKVNPDAVILELPFARLLDTVRSRLRAIRVPTFPIAEMLVFWGSVQHGFDGFAHNPVAYASQVRCPTLLFHGKLDPWTNLAEIDQIFQNLPSFKQLVIFPNTGHSLLVTIDKELWQRSIDQFLRAI</sequence>
<evidence type="ECO:0000313" key="3">
    <source>
        <dbReference type="EMBL" id="MBW4657705.1"/>
    </source>
</evidence>
<keyword evidence="3" id="KW-0378">Hydrolase</keyword>
<evidence type="ECO:0000259" key="2">
    <source>
        <dbReference type="Pfam" id="PF12146"/>
    </source>
</evidence>
<evidence type="ECO:0000313" key="4">
    <source>
        <dbReference type="Proteomes" id="UP000757435"/>
    </source>
</evidence>
<gene>
    <name evidence="3" type="ORF">KME15_03455</name>
</gene>
<name>A0A951Q9H5_9CYAN</name>
<dbReference type="SUPFAM" id="SSF53474">
    <property type="entry name" value="alpha/beta-Hydrolases"/>
    <property type="match status" value="1"/>
</dbReference>
<dbReference type="Pfam" id="PF12146">
    <property type="entry name" value="Hydrolase_4"/>
    <property type="match status" value="1"/>
</dbReference>
<evidence type="ECO:0000256" key="1">
    <source>
        <dbReference type="SAM" id="Phobius"/>
    </source>
</evidence>
<dbReference type="PANTHER" id="PTHR12277">
    <property type="entry name" value="ALPHA/BETA HYDROLASE DOMAIN-CONTAINING PROTEIN"/>
    <property type="match status" value="1"/>
</dbReference>
<feature type="transmembrane region" description="Helical" evidence="1">
    <location>
        <begin position="20"/>
        <end position="39"/>
    </location>
</feature>
<dbReference type="Gene3D" id="3.40.50.1820">
    <property type="entry name" value="alpha/beta hydrolase"/>
    <property type="match status" value="1"/>
</dbReference>
<dbReference type="InterPro" id="IPR022742">
    <property type="entry name" value="Hydrolase_4"/>
</dbReference>
<proteinExistence type="predicted"/>
<dbReference type="Proteomes" id="UP000757435">
    <property type="component" value="Unassembled WGS sequence"/>
</dbReference>
<reference evidence="3" key="1">
    <citation type="submission" date="2021-05" db="EMBL/GenBank/DDBJ databases">
        <authorList>
            <person name="Pietrasiak N."/>
            <person name="Ward R."/>
            <person name="Stajich J.E."/>
            <person name="Kurbessoian T."/>
        </authorList>
    </citation>
    <scope>NUCLEOTIDE SEQUENCE</scope>
    <source>
        <strain evidence="3">UHER 2000/2452</strain>
    </source>
</reference>
<keyword evidence="1" id="KW-0472">Membrane</keyword>
<feature type="domain" description="Serine aminopeptidase S33" evidence="2">
    <location>
        <begin position="92"/>
        <end position="204"/>
    </location>
</feature>
<dbReference type="GO" id="GO:0016787">
    <property type="term" value="F:hydrolase activity"/>
    <property type="evidence" value="ECO:0007669"/>
    <property type="project" value="UniProtKB-KW"/>
</dbReference>
<dbReference type="AlphaFoldDB" id="A0A951Q9H5"/>
<organism evidence="3 4">
    <name type="scientific">Drouetiella hepatica Uher 2000/2452</name>
    <dbReference type="NCBI Taxonomy" id="904376"/>
    <lineage>
        <taxon>Bacteria</taxon>
        <taxon>Bacillati</taxon>
        <taxon>Cyanobacteriota</taxon>
        <taxon>Cyanophyceae</taxon>
        <taxon>Oculatellales</taxon>
        <taxon>Oculatellaceae</taxon>
        <taxon>Drouetiella</taxon>
    </lineage>
</organism>
<protein>
    <submittedName>
        <fullName evidence="3">Alpha/beta fold hydrolase</fullName>
    </submittedName>
</protein>
<accession>A0A951Q9H5</accession>
<comment type="caution">
    <text evidence="3">The sequence shown here is derived from an EMBL/GenBank/DDBJ whole genome shotgun (WGS) entry which is preliminary data.</text>
</comment>
<dbReference type="InterPro" id="IPR029058">
    <property type="entry name" value="AB_hydrolase_fold"/>
</dbReference>